<dbReference type="RefSeq" id="WP_080272305.1">
    <property type="nucleotide sequence ID" value="NZ_JADRPP010000013.1"/>
</dbReference>
<reference evidence="1 2" key="1">
    <citation type="submission" date="2018-02" db="EMBL/GenBank/DDBJ databases">
        <title>Draft genome sequences of four Legionella pneumophila clinical strains isolated in Ontario.</title>
        <authorList>
            <person name="Fortuna A."/>
            <person name="Ramnarine R."/>
            <person name="Li A."/>
            <person name="Frantz C."/>
            <person name="Mallo G."/>
        </authorList>
    </citation>
    <scope>NUCLEOTIDE SEQUENCE [LARGE SCALE GENOMIC DNA]</scope>
    <source>
        <strain evidence="1 2">LG61</strain>
    </source>
</reference>
<dbReference type="AlphaFoldDB" id="A0A2S6EUD4"/>
<evidence type="ECO:0000313" key="1">
    <source>
        <dbReference type="EMBL" id="PPK28795.1"/>
    </source>
</evidence>
<protein>
    <submittedName>
        <fullName evidence="1">Uncharacterized protein</fullName>
    </submittedName>
</protein>
<dbReference type="OrthoDB" id="5651168at2"/>
<name>A0A2S6EUD4_LEGPN</name>
<dbReference type="Proteomes" id="UP000239239">
    <property type="component" value="Unassembled WGS sequence"/>
</dbReference>
<organism evidence="1 2">
    <name type="scientific">Legionella pneumophila</name>
    <dbReference type="NCBI Taxonomy" id="446"/>
    <lineage>
        <taxon>Bacteria</taxon>
        <taxon>Pseudomonadati</taxon>
        <taxon>Pseudomonadota</taxon>
        <taxon>Gammaproteobacteria</taxon>
        <taxon>Legionellales</taxon>
        <taxon>Legionellaceae</taxon>
        <taxon>Legionella</taxon>
    </lineage>
</organism>
<proteinExistence type="predicted"/>
<sequence>MLQESIMKWFSSVVNGVKTIGSSLWEGSKWVWNNASLSKITTGVFSYTANTTFQVLEQAIALRDAVPTLVNNPQAKKIAYGMGYILVNDVLPLVALNFANNTAQNYFGEGYDEDASWYAPYSLFLSGLALTNYLVKAYTWRQGVQTVAHVAVLDSLGPSSFNSNKKSLPPSICDELDCNYKRKIKGWGREPLVLMGNDALTYGVSLIPYVGEPLSKVLRVYFNGRYIIRLTTPELCERHKYLAMKPESVLGFGLTFEATSMLMDKALESTVGMPPFLYYRALRHLLLLMHINVAAHMELPKSDLKDKASSFDPFNVYERVNRFVADVIFSGLIKRIPIDFKPDKDAEPLIPLSPALKFGTMVLNMDLEKEKKTAPGFFSKAIDKAYVLVLPPVFRGANGLINDPIVFMYWPTIRSGAISAVEFVEGVGKTKTMATLAWAPKTVAAAINLKFGIPKKVTRFVLMLSKEEDFWNLATAFKLWFERHNIKGEPKLITGSNLALNGVTPLQPTPVSVEKEPIVSPHLLITEKDTKEVVPAKSLIPVRSQPQTGVVVTISPDSLFSTRRRRVNPEQEKVAITELSMTK</sequence>
<evidence type="ECO:0000313" key="2">
    <source>
        <dbReference type="Proteomes" id="UP000239239"/>
    </source>
</evidence>
<gene>
    <name evidence="1" type="ORF">C3928_15245</name>
</gene>
<comment type="caution">
    <text evidence="1">The sequence shown here is derived from an EMBL/GenBank/DDBJ whole genome shotgun (WGS) entry which is preliminary data.</text>
</comment>
<dbReference type="EMBL" id="PQWY01000021">
    <property type="protein sequence ID" value="PPK28795.1"/>
    <property type="molecule type" value="Genomic_DNA"/>
</dbReference>
<accession>A0A2S6EUD4</accession>